<keyword evidence="4" id="KW-1185">Reference proteome</keyword>
<dbReference type="Proteomes" id="UP000422822">
    <property type="component" value="Chromosome"/>
</dbReference>
<feature type="region of interest" description="Disordered" evidence="1">
    <location>
        <begin position="105"/>
        <end position="181"/>
    </location>
</feature>
<dbReference type="RefSeq" id="WP_158406526.1">
    <property type="nucleotide sequence ID" value="NZ_CP033454.1"/>
</dbReference>
<feature type="transmembrane region" description="Helical" evidence="2">
    <location>
        <begin position="38"/>
        <end position="58"/>
    </location>
</feature>
<sequence length="197" mass="21218">MVVSHDIAILSGCIALVIVALIVTIVLGYLDMLAFDQFTMLIGLMCLMLGGLMHLILYKCMYDGQVVESIALPLSRDENSCGERESLDKNLSSIESLKNTKLPVKDDKEITGSTSTDSEVQDTVIPNNDTSDASAGTSAGIDDRKSVTEKSVERGASLSSSKLVTEAEDETQHNDDDPQGLVDVTISSEEEQNLCKV</sequence>
<gene>
    <name evidence="3" type="ORF">EDL80_01950</name>
</gene>
<evidence type="ECO:0000256" key="1">
    <source>
        <dbReference type="SAM" id="MobiDB-lite"/>
    </source>
</evidence>
<evidence type="ECO:0000256" key="2">
    <source>
        <dbReference type="SAM" id="Phobius"/>
    </source>
</evidence>
<keyword evidence="2" id="KW-1133">Transmembrane helix</keyword>
<evidence type="ECO:0000313" key="3">
    <source>
        <dbReference type="EMBL" id="QGR03349.1"/>
    </source>
</evidence>
<dbReference type="EMBL" id="CP033455">
    <property type="protein sequence ID" value="QGR03349.1"/>
    <property type="molecule type" value="Genomic_DNA"/>
</dbReference>
<feature type="compositionally biased region" description="Polar residues" evidence="1">
    <location>
        <begin position="124"/>
        <end position="137"/>
    </location>
</feature>
<dbReference type="AlphaFoldDB" id="A0AAE6QA15"/>
<reference evidence="3 4" key="1">
    <citation type="submission" date="2018-10" db="EMBL/GenBank/DDBJ databases">
        <title>Propagation and draft genome sequences of three atypical Erhlichia ruminantium isolates.</title>
        <authorList>
            <person name="Liebenberg J."/>
            <person name="Steyn H."/>
            <person name="Josemans A."/>
            <person name="Zweygarth E."/>
        </authorList>
    </citation>
    <scope>NUCLEOTIDE SEQUENCE [LARGE SCALE GENOMIC DNA]</scope>
    <source>
        <strain evidence="3 4">Omatjenne</strain>
    </source>
</reference>
<protein>
    <submittedName>
        <fullName evidence="3">Uncharacterized protein</fullName>
    </submittedName>
</protein>
<evidence type="ECO:0000313" key="4">
    <source>
        <dbReference type="Proteomes" id="UP000422822"/>
    </source>
</evidence>
<name>A0AAE6QA15_EHRRU</name>
<organism evidence="3 4">
    <name type="scientific">Ehrlichia ruminantium</name>
    <name type="common">heartwater rickettsia</name>
    <name type="synonym">Cowdria ruminantium</name>
    <dbReference type="NCBI Taxonomy" id="779"/>
    <lineage>
        <taxon>Bacteria</taxon>
        <taxon>Pseudomonadati</taxon>
        <taxon>Pseudomonadota</taxon>
        <taxon>Alphaproteobacteria</taxon>
        <taxon>Rickettsiales</taxon>
        <taxon>Anaplasmataceae</taxon>
        <taxon>Ehrlichia</taxon>
    </lineage>
</organism>
<feature type="transmembrane region" description="Helical" evidence="2">
    <location>
        <begin position="7"/>
        <end position="32"/>
    </location>
</feature>
<keyword evidence="2" id="KW-0812">Transmembrane</keyword>
<feature type="compositionally biased region" description="Basic and acidic residues" evidence="1">
    <location>
        <begin position="141"/>
        <end position="153"/>
    </location>
</feature>
<keyword evidence="2" id="KW-0472">Membrane</keyword>
<accession>A0AAE6QA15</accession>
<proteinExistence type="predicted"/>